<evidence type="ECO:0000259" key="10">
    <source>
        <dbReference type="PROSITE" id="PS50929"/>
    </source>
</evidence>
<dbReference type="SUPFAM" id="SSF90123">
    <property type="entry name" value="ABC transporter transmembrane region"/>
    <property type="match status" value="1"/>
</dbReference>
<organism evidence="11 12">
    <name type="scientific">Seinonella peptonophila</name>
    <dbReference type="NCBI Taxonomy" id="112248"/>
    <lineage>
        <taxon>Bacteria</taxon>
        <taxon>Bacillati</taxon>
        <taxon>Bacillota</taxon>
        <taxon>Bacilli</taxon>
        <taxon>Bacillales</taxon>
        <taxon>Thermoactinomycetaceae</taxon>
        <taxon>Seinonella</taxon>
    </lineage>
</organism>
<dbReference type="InterPro" id="IPR039421">
    <property type="entry name" value="Type_1_exporter"/>
</dbReference>
<evidence type="ECO:0000256" key="2">
    <source>
        <dbReference type="ARBA" id="ARBA00022448"/>
    </source>
</evidence>
<evidence type="ECO:0000259" key="9">
    <source>
        <dbReference type="PROSITE" id="PS50893"/>
    </source>
</evidence>
<dbReference type="InterPro" id="IPR017871">
    <property type="entry name" value="ABC_transporter-like_CS"/>
</dbReference>
<keyword evidence="6 8" id="KW-1133">Transmembrane helix</keyword>
<dbReference type="GO" id="GO:0016887">
    <property type="term" value="F:ATP hydrolysis activity"/>
    <property type="evidence" value="ECO:0007669"/>
    <property type="project" value="InterPro"/>
</dbReference>
<dbReference type="InterPro" id="IPR011527">
    <property type="entry name" value="ABC1_TM_dom"/>
</dbReference>
<evidence type="ECO:0000313" key="12">
    <source>
        <dbReference type="Proteomes" id="UP000184476"/>
    </source>
</evidence>
<dbReference type="PANTHER" id="PTHR43394:SF1">
    <property type="entry name" value="ATP-BINDING CASSETTE SUB-FAMILY B MEMBER 10, MITOCHONDRIAL"/>
    <property type="match status" value="1"/>
</dbReference>
<accession>A0A1M4VCS7</accession>
<evidence type="ECO:0000256" key="6">
    <source>
        <dbReference type="ARBA" id="ARBA00022989"/>
    </source>
</evidence>
<dbReference type="Pfam" id="PF00005">
    <property type="entry name" value="ABC_tran"/>
    <property type="match status" value="1"/>
</dbReference>
<evidence type="ECO:0000256" key="5">
    <source>
        <dbReference type="ARBA" id="ARBA00022840"/>
    </source>
</evidence>
<dbReference type="CDD" id="cd07346">
    <property type="entry name" value="ABC_6TM_exporters"/>
    <property type="match status" value="1"/>
</dbReference>
<evidence type="ECO:0000313" key="11">
    <source>
        <dbReference type="EMBL" id="SHE66804.1"/>
    </source>
</evidence>
<comment type="subcellular location">
    <subcellularLocation>
        <location evidence="1">Cell membrane</location>
        <topology evidence="1">Multi-pass membrane protein</topology>
    </subcellularLocation>
</comment>
<feature type="domain" description="ABC transporter" evidence="9">
    <location>
        <begin position="336"/>
        <end position="570"/>
    </location>
</feature>
<keyword evidence="4" id="KW-0547">Nucleotide-binding</keyword>
<dbReference type="SUPFAM" id="SSF52540">
    <property type="entry name" value="P-loop containing nucleoside triphosphate hydrolases"/>
    <property type="match status" value="1"/>
</dbReference>
<dbReference type="PROSITE" id="PS00211">
    <property type="entry name" value="ABC_TRANSPORTER_1"/>
    <property type="match status" value="1"/>
</dbReference>
<feature type="domain" description="ABC transmembrane type-1" evidence="10">
    <location>
        <begin position="22"/>
        <end position="292"/>
    </location>
</feature>
<evidence type="ECO:0000256" key="1">
    <source>
        <dbReference type="ARBA" id="ARBA00004651"/>
    </source>
</evidence>
<dbReference type="Pfam" id="PF00664">
    <property type="entry name" value="ABC_membrane"/>
    <property type="match status" value="1"/>
</dbReference>
<evidence type="ECO:0000256" key="4">
    <source>
        <dbReference type="ARBA" id="ARBA00022741"/>
    </source>
</evidence>
<dbReference type="InterPro" id="IPR003593">
    <property type="entry name" value="AAA+_ATPase"/>
</dbReference>
<dbReference type="STRING" id="112248.SAMN05444392_102299"/>
<dbReference type="InterPro" id="IPR027417">
    <property type="entry name" value="P-loop_NTPase"/>
</dbReference>
<evidence type="ECO:0000256" key="7">
    <source>
        <dbReference type="ARBA" id="ARBA00023136"/>
    </source>
</evidence>
<dbReference type="Proteomes" id="UP000184476">
    <property type="component" value="Unassembled WGS sequence"/>
</dbReference>
<keyword evidence="2" id="KW-0813">Transport</keyword>
<dbReference type="GO" id="GO:0005524">
    <property type="term" value="F:ATP binding"/>
    <property type="evidence" value="ECO:0007669"/>
    <property type="project" value="UniProtKB-KW"/>
</dbReference>
<sequence>MKVDKANYAVVKLIKRKLRYLIIGGGLTLIAIGFNLAVPWVMKIIVDQAIPHQNWSLLLYSLFGLILLPIIATLFDNWGGLHNHKIGGFVTDQLRKGIFYKLLHLPPKIYHNFKTGDIAARIYSCGEIGDLYITQCLIPGIFNSLIFISILVIMFIMSWKLSVTVMILLPAMYYLSTKYLQKSRKLAEEVMDLQTDLNNYSQEFVSGLKTVQTFTQEENEFNYQSNWIDSYRKVRNRTFVIYSFSDLLIEGQRSIGLGILFAFGAYQIFNSEMTVGALIAFTVYFPQLFGALEKIQFAIAKTFEYRPKLKLITEIIELEERNDLPSVAISDCSGSIEFQNVTFSYNEGRGEVSDLNFEIKSGEFLGIVGPSGGGKSTILDLIMRFYDPNKGQIFLDGKDLKTISLHDLRNHISLVSQDTFMWNRSIRENLMYAKRDATEEELIRVCKQAQLYDFIEQLPEGFNTVIGERGIKISGGEKQRLAIARSLLRNPKVLLMDEPTSALDARTEALLQKNLQSIFEGKTAVVVAHRLATVRDADRIIVIENGQVHEMGNHRELMENQSVYYRLFNEQYKTS</sequence>
<dbReference type="PANTHER" id="PTHR43394">
    <property type="entry name" value="ATP-DEPENDENT PERMEASE MDL1, MITOCHONDRIAL"/>
    <property type="match status" value="1"/>
</dbReference>
<reference evidence="11 12" key="1">
    <citation type="submission" date="2016-11" db="EMBL/GenBank/DDBJ databases">
        <authorList>
            <person name="Jaros S."/>
            <person name="Januszkiewicz K."/>
            <person name="Wedrychowicz H."/>
        </authorList>
    </citation>
    <scope>NUCLEOTIDE SEQUENCE [LARGE SCALE GENOMIC DNA]</scope>
    <source>
        <strain evidence="11 12">DSM 44666</strain>
    </source>
</reference>
<dbReference type="AlphaFoldDB" id="A0A1M4VCS7"/>
<dbReference type="RefSeq" id="WP_073153768.1">
    <property type="nucleotide sequence ID" value="NZ_FQVL01000002.1"/>
</dbReference>
<evidence type="ECO:0000256" key="8">
    <source>
        <dbReference type="SAM" id="Phobius"/>
    </source>
</evidence>
<feature type="transmembrane region" description="Helical" evidence="8">
    <location>
        <begin position="20"/>
        <end position="42"/>
    </location>
</feature>
<evidence type="ECO:0000256" key="3">
    <source>
        <dbReference type="ARBA" id="ARBA00022692"/>
    </source>
</evidence>
<dbReference type="PROSITE" id="PS50893">
    <property type="entry name" value="ABC_TRANSPORTER_2"/>
    <property type="match status" value="1"/>
</dbReference>
<protein>
    <submittedName>
        <fullName evidence="11">ATP-binding cassette, subfamily B/ATP-binding cassette, subfamily B, MsbA</fullName>
    </submittedName>
</protein>
<dbReference type="SMART" id="SM00382">
    <property type="entry name" value="AAA"/>
    <property type="match status" value="1"/>
</dbReference>
<dbReference type="Gene3D" id="1.20.1560.10">
    <property type="entry name" value="ABC transporter type 1, transmembrane domain"/>
    <property type="match status" value="1"/>
</dbReference>
<keyword evidence="3 8" id="KW-0812">Transmembrane</keyword>
<dbReference type="InterPro" id="IPR036640">
    <property type="entry name" value="ABC1_TM_sf"/>
</dbReference>
<keyword evidence="5 11" id="KW-0067">ATP-binding</keyword>
<dbReference type="EMBL" id="FQVL01000002">
    <property type="protein sequence ID" value="SHE66804.1"/>
    <property type="molecule type" value="Genomic_DNA"/>
</dbReference>
<feature type="transmembrane region" description="Helical" evidence="8">
    <location>
        <begin position="131"/>
        <end position="153"/>
    </location>
</feature>
<keyword evidence="12" id="KW-1185">Reference proteome</keyword>
<dbReference type="PROSITE" id="PS50929">
    <property type="entry name" value="ABC_TM1F"/>
    <property type="match status" value="1"/>
</dbReference>
<dbReference type="InterPro" id="IPR003439">
    <property type="entry name" value="ABC_transporter-like_ATP-bd"/>
</dbReference>
<dbReference type="FunFam" id="3.40.50.300:FF:000287">
    <property type="entry name" value="Multidrug ABC transporter ATP-binding protein"/>
    <property type="match status" value="1"/>
</dbReference>
<dbReference type="GO" id="GO:0005886">
    <property type="term" value="C:plasma membrane"/>
    <property type="evidence" value="ECO:0007669"/>
    <property type="project" value="UniProtKB-SubCell"/>
</dbReference>
<gene>
    <name evidence="11" type="ORF">SAMN05444392_102299</name>
</gene>
<feature type="transmembrane region" description="Helical" evidence="8">
    <location>
        <begin position="54"/>
        <end position="75"/>
    </location>
</feature>
<proteinExistence type="predicted"/>
<keyword evidence="7 8" id="KW-0472">Membrane</keyword>
<dbReference type="GO" id="GO:0015421">
    <property type="term" value="F:ABC-type oligopeptide transporter activity"/>
    <property type="evidence" value="ECO:0007669"/>
    <property type="project" value="TreeGrafter"/>
</dbReference>
<dbReference type="Gene3D" id="3.40.50.300">
    <property type="entry name" value="P-loop containing nucleotide triphosphate hydrolases"/>
    <property type="match status" value="1"/>
</dbReference>
<name>A0A1M4VCS7_9BACL</name>